<evidence type="ECO:0000256" key="8">
    <source>
        <dbReference type="HAMAP-Rule" id="MF_00124"/>
    </source>
</evidence>
<feature type="binding site" evidence="8">
    <location>
        <position position="145"/>
    </location>
    <ligand>
        <name>Zn(2+)</name>
        <dbReference type="ChEBI" id="CHEBI:29105"/>
    </ligand>
</feature>
<dbReference type="EC" id="2.7.1.21" evidence="2 8"/>
<keyword evidence="3 8" id="KW-0237">DNA synthesis</keyword>
<evidence type="ECO:0000256" key="2">
    <source>
        <dbReference type="ARBA" id="ARBA00012118"/>
    </source>
</evidence>
<dbReference type="GO" id="GO:0005829">
    <property type="term" value="C:cytosol"/>
    <property type="evidence" value="ECO:0007669"/>
    <property type="project" value="TreeGrafter"/>
</dbReference>
<dbReference type="GO" id="GO:0071897">
    <property type="term" value="P:DNA biosynthetic process"/>
    <property type="evidence" value="ECO:0007669"/>
    <property type="project" value="UniProtKB-KW"/>
</dbReference>
<dbReference type="RefSeq" id="WP_208664641.1">
    <property type="nucleotide sequence ID" value="NZ_CP041147.1"/>
</dbReference>
<evidence type="ECO:0000256" key="4">
    <source>
        <dbReference type="ARBA" id="ARBA00022679"/>
    </source>
</evidence>
<keyword evidence="8" id="KW-0479">Metal-binding</keyword>
<dbReference type="InterPro" id="IPR027417">
    <property type="entry name" value="P-loop_NTPase"/>
</dbReference>
<dbReference type="PROSITE" id="PS00603">
    <property type="entry name" value="TK_CELLULAR_TYPE"/>
    <property type="match status" value="1"/>
</dbReference>
<feature type="binding site" evidence="8">
    <location>
        <position position="179"/>
    </location>
    <ligand>
        <name>Zn(2+)</name>
        <dbReference type="ChEBI" id="CHEBI:29105"/>
    </ligand>
</feature>
<evidence type="ECO:0000256" key="11">
    <source>
        <dbReference type="RuleBase" id="RU000544"/>
    </source>
</evidence>
<evidence type="ECO:0000256" key="1">
    <source>
        <dbReference type="ARBA" id="ARBA00007587"/>
    </source>
</evidence>
<feature type="binding site" evidence="8">
    <location>
        <begin position="88"/>
        <end position="91"/>
    </location>
    <ligand>
        <name>ATP</name>
        <dbReference type="ChEBI" id="CHEBI:30616"/>
    </ligand>
</feature>
<evidence type="ECO:0000256" key="9">
    <source>
        <dbReference type="PIRSR" id="PIRSR035805-1"/>
    </source>
</evidence>
<feature type="binding site" evidence="8">
    <location>
        <position position="148"/>
    </location>
    <ligand>
        <name>Zn(2+)</name>
        <dbReference type="ChEBI" id="CHEBI:29105"/>
    </ligand>
</feature>
<keyword evidence="8" id="KW-0963">Cytoplasm</keyword>
<dbReference type="GO" id="GO:0004797">
    <property type="term" value="F:thymidine kinase activity"/>
    <property type="evidence" value="ECO:0007669"/>
    <property type="project" value="UniProtKB-UniRule"/>
</dbReference>
<dbReference type="Gene3D" id="3.40.50.300">
    <property type="entry name" value="P-loop containing nucleotide triphosphate hydrolases"/>
    <property type="match status" value="1"/>
</dbReference>
<dbReference type="EMBL" id="CP041147">
    <property type="protein sequence ID" value="QDF65064.1"/>
    <property type="molecule type" value="Genomic_DNA"/>
</dbReference>
<keyword evidence="14" id="KW-1185">Reference proteome</keyword>
<evidence type="ECO:0000256" key="6">
    <source>
        <dbReference type="ARBA" id="ARBA00022777"/>
    </source>
</evidence>
<evidence type="ECO:0000313" key="14">
    <source>
        <dbReference type="Proteomes" id="UP000315201"/>
    </source>
</evidence>
<protein>
    <recommendedName>
        <fullName evidence="2 8">Thymidine kinase</fullName>
        <ecNumber evidence="2 8">2.7.1.21</ecNumber>
    </recommendedName>
</protein>
<dbReference type="GO" id="GO:0005524">
    <property type="term" value="F:ATP binding"/>
    <property type="evidence" value="ECO:0007669"/>
    <property type="project" value="UniProtKB-UniRule"/>
</dbReference>
<dbReference type="NCBIfam" id="NF003296">
    <property type="entry name" value="PRK04296.1-1"/>
    <property type="match status" value="1"/>
</dbReference>
<keyword evidence="5 8" id="KW-0547">Nucleotide-binding</keyword>
<sequence>MNLKNVDATLDVITGPMFAGKSEELIRRIKILTIAKNKVLIVKPSFDTRFGIEKITSRNGNFIEAIPTDKSSEILGFIKPDTDVVAIDEVHFFDDNIVKVIEQILKLNISVIVSGLDMDFLNRPFGVMPNILAIADSVSKLKAVCMVCHKLAGYSFRKVSSNDLNLLGDDEYEARCRKCHWAGLTK</sequence>
<dbReference type="Gene3D" id="3.30.60.20">
    <property type="match status" value="1"/>
</dbReference>
<feature type="binding site" evidence="10">
    <location>
        <position position="172"/>
    </location>
    <ligand>
        <name>substrate</name>
    </ligand>
</feature>
<evidence type="ECO:0000256" key="7">
    <source>
        <dbReference type="ARBA" id="ARBA00022840"/>
    </source>
</evidence>
<dbReference type="AlphaFoldDB" id="A0A4Y6I612"/>
<comment type="subcellular location">
    <subcellularLocation>
        <location evidence="8">Cytoplasm</location>
    </subcellularLocation>
</comment>
<evidence type="ECO:0000256" key="12">
    <source>
        <dbReference type="RuleBase" id="RU004165"/>
    </source>
</evidence>
<dbReference type="Proteomes" id="UP000315201">
    <property type="component" value="Chromosome"/>
</dbReference>
<dbReference type="GO" id="GO:0046104">
    <property type="term" value="P:thymidine metabolic process"/>
    <property type="evidence" value="ECO:0007669"/>
    <property type="project" value="TreeGrafter"/>
</dbReference>
<keyword evidence="4 8" id="KW-0808">Transferase</keyword>
<keyword evidence="8" id="KW-0862">Zinc</keyword>
<organism evidence="13 14">
    <name type="scientific">Mycoplasma nasistruthionis</name>
    <dbReference type="NCBI Taxonomy" id="353852"/>
    <lineage>
        <taxon>Bacteria</taxon>
        <taxon>Bacillati</taxon>
        <taxon>Mycoplasmatota</taxon>
        <taxon>Mollicutes</taxon>
        <taxon>Mycoplasmataceae</taxon>
        <taxon>Mycoplasma</taxon>
    </lineage>
</organism>
<dbReference type="SUPFAM" id="SSF52540">
    <property type="entry name" value="P-loop containing nucleoside triphosphate hydrolases"/>
    <property type="match status" value="1"/>
</dbReference>
<feature type="binding site" evidence="8">
    <location>
        <begin position="15"/>
        <end position="22"/>
    </location>
    <ligand>
        <name>ATP</name>
        <dbReference type="ChEBI" id="CHEBI:30616"/>
    </ligand>
</feature>
<dbReference type="InterPro" id="IPR001267">
    <property type="entry name" value="Thymidine_kinase"/>
</dbReference>
<dbReference type="PIRSF" id="PIRSF035805">
    <property type="entry name" value="TK_cell"/>
    <property type="match status" value="1"/>
</dbReference>
<dbReference type="HAMAP" id="MF_00124">
    <property type="entry name" value="Thymidine_kinase"/>
    <property type="match status" value="1"/>
</dbReference>
<dbReference type="InterPro" id="IPR020633">
    <property type="entry name" value="Thymidine_kinase_CS"/>
</dbReference>
<comment type="catalytic activity">
    <reaction evidence="8 11">
        <text>thymidine + ATP = dTMP + ADP + H(+)</text>
        <dbReference type="Rhea" id="RHEA:19129"/>
        <dbReference type="ChEBI" id="CHEBI:15378"/>
        <dbReference type="ChEBI" id="CHEBI:17748"/>
        <dbReference type="ChEBI" id="CHEBI:30616"/>
        <dbReference type="ChEBI" id="CHEBI:63528"/>
        <dbReference type="ChEBI" id="CHEBI:456216"/>
        <dbReference type="EC" id="2.7.1.21"/>
    </reaction>
</comment>
<comment type="subunit">
    <text evidence="8">Homotetramer.</text>
</comment>
<feature type="binding site" evidence="8">
    <location>
        <position position="176"/>
    </location>
    <ligand>
        <name>Zn(2+)</name>
        <dbReference type="ChEBI" id="CHEBI:29105"/>
    </ligand>
</feature>
<evidence type="ECO:0000256" key="5">
    <source>
        <dbReference type="ARBA" id="ARBA00022741"/>
    </source>
</evidence>
<dbReference type="Pfam" id="PF00265">
    <property type="entry name" value="TK"/>
    <property type="match status" value="1"/>
</dbReference>
<evidence type="ECO:0000313" key="13">
    <source>
        <dbReference type="EMBL" id="QDF65064.1"/>
    </source>
</evidence>
<evidence type="ECO:0000256" key="3">
    <source>
        <dbReference type="ARBA" id="ARBA00022634"/>
    </source>
</evidence>
<accession>A0A4Y6I612</accession>
<feature type="active site" description="Proton acceptor" evidence="8 9">
    <location>
        <position position="89"/>
    </location>
</feature>
<comment type="similarity">
    <text evidence="1 8 12">Belongs to the thymidine kinase family.</text>
</comment>
<dbReference type="SUPFAM" id="SSF57716">
    <property type="entry name" value="Glucocorticoid receptor-like (DNA-binding domain)"/>
    <property type="match status" value="1"/>
</dbReference>
<name>A0A4Y6I612_9MOLU</name>
<dbReference type="GO" id="GO:0008270">
    <property type="term" value="F:zinc ion binding"/>
    <property type="evidence" value="ECO:0007669"/>
    <property type="project" value="UniProtKB-UniRule"/>
</dbReference>
<proteinExistence type="inferred from homology"/>
<dbReference type="PANTHER" id="PTHR11441">
    <property type="entry name" value="THYMIDINE KINASE"/>
    <property type="match status" value="1"/>
</dbReference>
<reference evidence="13 14" key="1">
    <citation type="submission" date="2019-06" db="EMBL/GenBank/DDBJ databases">
        <title>Mycoplasma nasistruthionis sp. nov. str Ms03.</title>
        <authorList>
            <person name="Botes A."/>
        </authorList>
    </citation>
    <scope>NUCLEOTIDE SEQUENCE [LARGE SCALE GENOMIC DNA]</scope>
    <source>
        <strain evidence="13 14">Ms03</strain>
    </source>
</reference>
<keyword evidence="7 8" id="KW-0067">ATP-binding</keyword>
<dbReference type="PANTHER" id="PTHR11441:SF0">
    <property type="entry name" value="THYMIDINE KINASE, CYTOSOLIC"/>
    <property type="match status" value="1"/>
</dbReference>
<keyword evidence="6 8" id="KW-0418">Kinase</keyword>
<evidence type="ECO:0000256" key="10">
    <source>
        <dbReference type="PIRSR" id="PIRSR035805-2"/>
    </source>
</evidence>
<gene>
    <name evidence="8" type="primary">tdk</name>
    <name evidence="13" type="ORF">FIV53_02035</name>
</gene>